<keyword evidence="2" id="KW-1185">Reference proteome</keyword>
<name>L0RWZ4_MYCC1</name>
<evidence type="ECO:0000313" key="2">
    <source>
        <dbReference type="Proteomes" id="UP000010466"/>
    </source>
</evidence>
<dbReference type="AlphaFoldDB" id="L0RWZ4"/>
<dbReference type="EMBL" id="HF559394">
    <property type="protein sequence ID" value="CCP24055.1"/>
    <property type="molecule type" value="Genomic_DNA"/>
</dbReference>
<dbReference type="Proteomes" id="UP000010466">
    <property type="component" value="Chromosome"/>
</dbReference>
<organism evidence="1 2">
    <name type="scientific">Mycoplasmopsis cynos (strain C142)</name>
    <name type="common">Mycoplasma cynos</name>
    <dbReference type="NCBI Taxonomy" id="1246955"/>
    <lineage>
        <taxon>Bacteria</taxon>
        <taxon>Bacillati</taxon>
        <taxon>Mycoplasmatota</taxon>
        <taxon>Mycoplasmoidales</taxon>
        <taxon>Metamycoplasmataceae</taxon>
        <taxon>Mycoplasmopsis</taxon>
    </lineage>
</organism>
<proteinExistence type="predicted"/>
<dbReference type="KEGG" id="mcy:MCYN_0323"/>
<accession>L0RWZ4</accession>
<protein>
    <submittedName>
        <fullName evidence="1">Uncharacterized protein</fullName>
    </submittedName>
</protein>
<sequence>MAQVFGSALKSILDAENILVLVFNSTWISIPITTSKLFINFSY</sequence>
<dbReference type="HOGENOM" id="CLU_3236247_0_0_14"/>
<reference evidence="2" key="1">
    <citation type="journal article" date="2013" name="Genome Announc.">
        <title>Complete genome sequence of Mycoplasma cynos strain C142.</title>
        <authorList>
            <person name="Walker C.A."/>
            <person name="Mannering S.A."/>
            <person name="Shields S."/>
            <person name="Blake D.P."/>
            <person name="Brownlie J."/>
        </authorList>
    </citation>
    <scope>NUCLEOTIDE SEQUENCE [LARGE SCALE GENOMIC DNA]</scope>
    <source>
        <strain evidence="2">C142</strain>
    </source>
</reference>
<gene>
    <name evidence="1" type="primary">MCYN0323</name>
    <name evidence="1" type="ordered locus">MCYN_0323</name>
</gene>
<evidence type="ECO:0000313" key="1">
    <source>
        <dbReference type="EMBL" id="CCP24055.1"/>
    </source>
</evidence>